<dbReference type="EMBL" id="CP003382">
    <property type="protein sequence ID" value="AFZ68751.1"/>
    <property type="molecule type" value="Genomic_DNA"/>
</dbReference>
<dbReference type="KEGG" id="dpd:Deipe_3310"/>
<dbReference type="Proteomes" id="UP000010467">
    <property type="component" value="Chromosome"/>
</dbReference>
<name>L0A4H9_DEIPD</name>
<proteinExistence type="predicted"/>
<evidence type="ECO:0000313" key="3">
    <source>
        <dbReference type="Proteomes" id="UP000010467"/>
    </source>
</evidence>
<dbReference type="HOGENOM" id="CLU_151802_0_0_0"/>
<sequence>MLSAAFFLTVGGVLYFMPSAGLLGLTVTPVWVARFTGAVIAAWGLQLALSASRPSGRSIAGLATGNLLVSATLVPAALAGITAVSGIPAVLPLGVGAGLVVLAVLAIVLPRERSRL</sequence>
<feature type="transmembrane region" description="Helical" evidence="1">
    <location>
        <begin position="89"/>
        <end position="109"/>
    </location>
</feature>
<keyword evidence="1" id="KW-0472">Membrane</keyword>
<dbReference type="AlphaFoldDB" id="L0A4H9"/>
<keyword evidence="1" id="KW-1133">Transmembrane helix</keyword>
<evidence type="ECO:0000313" key="2">
    <source>
        <dbReference type="EMBL" id="AFZ68751.1"/>
    </source>
</evidence>
<accession>L0A4H9</accession>
<dbReference type="STRING" id="937777.Deipe_3310"/>
<protein>
    <submittedName>
        <fullName evidence="2">Uncharacterized protein</fullName>
    </submittedName>
</protein>
<feature type="transmembrane region" description="Helical" evidence="1">
    <location>
        <begin position="34"/>
        <end position="52"/>
    </location>
</feature>
<dbReference type="PATRIC" id="fig|937777.3.peg.3326"/>
<feature type="transmembrane region" description="Helical" evidence="1">
    <location>
        <begin position="59"/>
        <end position="83"/>
    </location>
</feature>
<keyword evidence="1" id="KW-0812">Transmembrane</keyword>
<organism evidence="2 3">
    <name type="scientific">Deinococcus peraridilitoris (strain DSM 19664 / LMG 22246 / CIP 109416 / KR-200)</name>
    <dbReference type="NCBI Taxonomy" id="937777"/>
    <lineage>
        <taxon>Bacteria</taxon>
        <taxon>Thermotogati</taxon>
        <taxon>Deinococcota</taxon>
        <taxon>Deinococci</taxon>
        <taxon>Deinococcales</taxon>
        <taxon>Deinococcaceae</taxon>
        <taxon>Deinococcus</taxon>
    </lineage>
</organism>
<gene>
    <name evidence="2" type="ordered locus">Deipe_3310</name>
</gene>
<evidence type="ECO:0000256" key="1">
    <source>
        <dbReference type="SAM" id="Phobius"/>
    </source>
</evidence>
<reference evidence="3" key="1">
    <citation type="submission" date="2012-03" db="EMBL/GenBank/DDBJ databases">
        <title>Complete sequence of chromosome of Deinococcus peraridilitoris DSM 19664.</title>
        <authorList>
            <person name="Lucas S."/>
            <person name="Copeland A."/>
            <person name="Lapidus A."/>
            <person name="Glavina del Rio T."/>
            <person name="Dalin E."/>
            <person name="Tice H."/>
            <person name="Bruce D."/>
            <person name="Goodwin L."/>
            <person name="Pitluck S."/>
            <person name="Peters L."/>
            <person name="Mikhailova N."/>
            <person name="Lu M."/>
            <person name="Kyrpides N."/>
            <person name="Mavromatis K."/>
            <person name="Ivanova N."/>
            <person name="Brettin T."/>
            <person name="Detter J.C."/>
            <person name="Han C."/>
            <person name="Larimer F."/>
            <person name="Land M."/>
            <person name="Hauser L."/>
            <person name="Markowitz V."/>
            <person name="Cheng J.-F."/>
            <person name="Hugenholtz P."/>
            <person name="Woyke T."/>
            <person name="Wu D."/>
            <person name="Pukall R."/>
            <person name="Steenblock K."/>
            <person name="Brambilla E."/>
            <person name="Klenk H.-P."/>
            <person name="Eisen J.A."/>
        </authorList>
    </citation>
    <scope>NUCLEOTIDE SEQUENCE [LARGE SCALE GENOMIC DNA]</scope>
    <source>
        <strain evidence="3">DSM 19664 / LMG 22246 / CIP 109416 / KR-200</strain>
    </source>
</reference>
<keyword evidence="3" id="KW-1185">Reference proteome</keyword>